<protein>
    <recommendedName>
        <fullName evidence="14">cGMP-dependent protein kinase</fullName>
    </recommendedName>
</protein>
<keyword evidence="13" id="KW-1185">Reference proteome</keyword>
<dbReference type="PANTHER" id="PTHR24353:SF145">
    <property type="match status" value="1"/>
</dbReference>
<dbReference type="InterPro" id="IPR000595">
    <property type="entry name" value="cNMP-bd_dom"/>
</dbReference>
<dbReference type="Gene3D" id="3.30.200.20">
    <property type="entry name" value="Phosphorylase Kinase, domain 1"/>
    <property type="match status" value="1"/>
</dbReference>
<evidence type="ECO:0000256" key="3">
    <source>
        <dbReference type="ARBA" id="ARBA00022679"/>
    </source>
</evidence>
<dbReference type="SMART" id="SM00100">
    <property type="entry name" value="cNMP"/>
    <property type="match status" value="2"/>
</dbReference>
<dbReference type="PROSITE" id="PS50042">
    <property type="entry name" value="CNMP_BINDING_3"/>
    <property type="match status" value="2"/>
</dbReference>
<dbReference type="InterPro" id="IPR017441">
    <property type="entry name" value="Protein_kinase_ATP_BS"/>
</dbReference>
<dbReference type="PROSITE" id="PS00889">
    <property type="entry name" value="CNMP_BINDING_2"/>
    <property type="match status" value="1"/>
</dbReference>
<dbReference type="PANTHER" id="PTHR24353">
    <property type="entry name" value="CYCLIC NUCLEOTIDE-DEPENDENT PROTEIN KINASE"/>
    <property type="match status" value="1"/>
</dbReference>
<keyword evidence="3" id="KW-0808">Transferase</keyword>
<dbReference type="EMBL" id="CAKKNE010000006">
    <property type="protein sequence ID" value="CAH0379462.1"/>
    <property type="molecule type" value="Genomic_DNA"/>
</dbReference>
<dbReference type="GO" id="GO:0004674">
    <property type="term" value="F:protein serine/threonine kinase activity"/>
    <property type="evidence" value="ECO:0007669"/>
    <property type="project" value="UniProtKB-KW"/>
</dbReference>
<dbReference type="SMART" id="SM00220">
    <property type="entry name" value="S_TKc"/>
    <property type="match status" value="1"/>
</dbReference>
<keyword evidence="5" id="KW-0418">Kinase</keyword>
<dbReference type="InterPro" id="IPR011009">
    <property type="entry name" value="Kinase-like_dom_sf"/>
</dbReference>
<sequence>MGAGASAPRDEELRQLRQERDELRNELAATRRKLDEATPHPPKRARSGLISPTRAHRSSVTRFELGGATTRSSPSNSIDRPSPKKLDSSLHGERVFGAASRIGRVVDVRRFSDDVAAYEAQNIPKEDRVRDVLWHAITSVALFRGLDEAHKRILTDPFDVVHCEAGDVVVREGDAGDRYYVVEKGEVRVFHHKNEREPALKQLCDLDLGETSAEYGVYTKSIAAGAGFGELALLHASPRNATVVCCGPCVLWALDRLDCKAALRRVHDGVIQKRVAFLREATLGGGDSTISLGSALKATDLARLAAEMATETFAKGEVIVRQGDTASQFFVVESGRVDVHVDQSFDPSQRAPRITDKNRTKSINEGGHFGELALLSSELRTASVRASTHTKVLTLSRHDFERHLGHLEDVIETAHTNQSPSRRQSSSLDKSSLESFAEEECPLSTDDFDALEVVGTGHFGVVKRVLEKGTGRIFACKLQDKARVTDEAMEAYVVGECEVLASLDSPFIISLRACFQDKSHIYLILDLVEGGEIYEHLLRRVSFDEESLKFILAQSARALEHTHQKSIIYRDMKPENLVLDASGNVKLVDFGLAKVLRGSETKTWTMCGTSQYLAPEVLRSEGHGTSVDFWCFGVLCFELGNGRVPFSGADDMALYESILRMRPRYPRSFSSELVGFISKLLKPTTKRLYEWTEVREDPFFGGVDFASIHDRTAKSPLQQAAVERRRRIVQKRGDVVEAPLADSDAQKSDWAPRLPLAKRPWDEYDDGGSRPTFDSWGSDDI</sequence>
<feature type="domain" description="Cyclic nucleotide-binding" evidence="11">
    <location>
        <begin position="292"/>
        <end position="405"/>
    </location>
</feature>
<dbReference type="PROSITE" id="PS00888">
    <property type="entry name" value="CNMP_BINDING_1"/>
    <property type="match status" value="2"/>
</dbReference>
<keyword evidence="1" id="KW-0723">Serine/threonine-protein kinase</keyword>
<dbReference type="CDD" id="cd05123">
    <property type="entry name" value="STKc_AGC"/>
    <property type="match status" value="1"/>
</dbReference>
<feature type="region of interest" description="Disordered" evidence="9">
    <location>
        <begin position="758"/>
        <end position="781"/>
    </location>
</feature>
<keyword evidence="2" id="KW-0140">cGMP</keyword>
<dbReference type="Proteomes" id="UP000789595">
    <property type="component" value="Unassembled WGS sequence"/>
</dbReference>
<dbReference type="GO" id="GO:0005524">
    <property type="term" value="F:ATP binding"/>
    <property type="evidence" value="ECO:0007669"/>
    <property type="project" value="UniProtKB-UniRule"/>
</dbReference>
<dbReference type="PRINTS" id="PR00103">
    <property type="entry name" value="CAMPKINASE"/>
</dbReference>
<dbReference type="PROSITE" id="PS00107">
    <property type="entry name" value="PROTEIN_KINASE_ATP"/>
    <property type="match status" value="1"/>
</dbReference>
<evidence type="ECO:0000256" key="9">
    <source>
        <dbReference type="SAM" id="MobiDB-lite"/>
    </source>
</evidence>
<dbReference type="PROSITE" id="PS00108">
    <property type="entry name" value="PROTEIN_KINASE_ST"/>
    <property type="match status" value="1"/>
</dbReference>
<evidence type="ECO:0000256" key="1">
    <source>
        <dbReference type="ARBA" id="ARBA00022527"/>
    </source>
</evidence>
<dbReference type="Pfam" id="PF00027">
    <property type="entry name" value="cNMP_binding"/>
    <property type="match status" value="2"/>
</dbReference>
<gene>
    <name evidence="12" type="ORF">PECAL_6P10860</name>
</gene>
<dbReference type="OrthoDB" id="63267at2759"/>
<keyword evidence="4 8" id="KW-0547">Nucleotide-binding</keyword>
<dbReference type="AlphaFoldDB" id="A0A8J2WSU8"/>
<dbReference type="InterPro" id="IPR045270">
    <property type="entry name" value="STKc_AGC"/>
</dbReference>
<evidence type="ECO:0000259" key="11">
    <source>
        <dbReference type="PROSITE" id="PS50042"/>
    </source>
</evidence>
<evidence type="ECO:0000313" key="12">
    <source>
        <dbReference type="EMBL" id="CAH0379462.1"/>
    </source>
</evidence>
<evidence type="ECO:0008006" key="14">
    <source>
        <dbReference type="Google" id="ProtNLM"/>
    </source>
</evidence>
<dbReference type="SUPFAM" id="SSF51206">
    <property type="entry name" value="cAMP-binding domain-like"/>
    <property type="match status" value="2"/>
</dbReference>
<reference evidence="12" key="1">
    <citation type="submission" date="2021-11" db="EMBL/GenBank/DDBJ databases">
        <authorList>
            <consortium name="Genoscope - CEA"/>
            <person name="William W."/>
        </authorList>
    </citation>
    <scope>NUCLEOTIDE SEQUENCE</scope>
</reference>
<dbReference type="Gene3D" id="2.60.120.10">
    <property type="entry name" value="Jelly Rolls"/>
    <property type="match status" value="2"/>
</dbReference>
<keyword evidence="6 8" id="KW-0067">ATP-binding</keyword>
<feature type="binding site" evidence="8">
    <location>
        <position position="477"/>
    </location>
    <ligand>
        <name>ATP</name>
        <dbReference type="ChEBI" id="CHEBI:30616"/>
    </ligand>
</feature>
<dbReference type="GO" id="GO:0030553">
    <property type="term" value="F:cGMP binding"/>
    <property type="evidence" value="ECO:0007669"/>
    <property type="project" value="UniProtKB-KW"/>
</dbReference>
<feature type="region of interest" description="Disordered" evidence="9">
    <location>
        <begin position="1"/>
        <end position="91"/>
    </location>
</feature>
<dbReference type="Pfam" id="PF00069">
    <property type="entry name" value="Pkinase"/>
    <property type="match status" value="1"/>
</dbReference>
<dbReference type="CDD" id="cd00038">
    <property type="entry name" value="CAP_ED"/>
    <property type="match status" value="2"/>
</dbReference>
<dbReference type="InterPro" id="IPR000719">
    <property type="entry name" value="Prot_kinase_dom"/>
</dbReference>
<evidence type="ECO:0000313" key="13">
    <source>
        <dbReference type="Proteomes" id="UP000789595"/>
    </source>
</evidence>
<dbReference type="PROSITE" id="PS50011">
    <property type="entry name" value="PROTEIN_KINASE_DOM"/>
    <property type="match status" value="1"/>
</dbReference>
<evidence type="ECO:0000256" key="2">
    <source>
        <dbReference type="ARBA" id="ARBA00022535"/>
    </source>
</evidence>
<feature type="compositionally biased region" description="Polar residues" evidence="9">
    <location>
        <begin position="69"/>
        <end position="79"/>
    </location>
</feature>
<dbReference type="FunFam" id="3.30.200.20:FF:000042">
    <property type="entry name" value="Aurora kinase A"/>
    <property type="match status" value="1"/>
</dbReference>
<feature type="compositionally biased region" description="Basic and acidic residues" evidence="9">
    <location>
        <begin position="81"/>
        <end position="91"/>
    </location>
</feature>
<proteinExistence type="predicted"/>
<feature type="compositionally biased region" description="Basic and acidic residues" evidence="9">
    <location>
        <begin position="8"/>
        <end position="25"/>
    </location>
</feature>
<evidence type="ECO:0000259" key="10">
    <source>
        <dbReference type="PROSITE" id="PS50011"/>
    </source>
</evidence>
<comment type="caution">
    <text evidence="12">The sequence shown here is derived from an EMBL/GenBank/DDBJ whole genome shotgun (WGS) entry which is preliminary data.</text>
</comment>
<feature type="domain" description="Cyclic nucleotide-binding" evidence="11">
    <location>
        <begin position="142"/>
        <end position="256"/>
    </location>
</feature>
<evidence type="ECO:0000256" key="5">
    <source>
        <dbReference type="ARBA" id="ARBA00022777"/>
    </source>
</evidence>
<keyword evidence="7" id="KW-0142">cGMP-binding</keyword>
<evidence type="ECO:0000256" key="8">
    <source>
        <dbReference type="PROSITE-ProRule" id="PRU10141"/>
    </source>
</evidence>
<evidence type="ECO:0000256" key="6">
    <source>
        <dbReference type="ARBA" id="ARBA00022840"/>
    </source>
</evidence>
<dbReference type="Gene3D" id="1.10.510.10">
    <property type="entry name" value="Transferase(Phosphotransferase) domain 1"/>
    <property type="match status" value="1"/>
</dbReference>
<dbReference type="InterPro" id="IPR014710">
    <property type="entry name" value="RmlC-like_jellyroll"/>
</dbReference>
<accession>A0A8J2WSU8</accession>
<feature type="domain" description="Protein kinase" evidence="10">
    <location>
        <begin position="448"/>
        <end position="700"/>
    </location>
</feature>
<evidence type="ECO:0000256" key="4">
    <source>
        <dbReference type="ARBA" id="ARBA00022741"/>
    </source>
</evidence>
<dbReference type="InterPro" id="IPR018490">
    <property type="entry name" value="cNMP-bd_dom_sf"/>
</dbReference>
<name>A0A8J2WSU8_9STRA</name>
<dbReference type="InterPro" id="IPR018488">
    <property type="entry name" value="cNMP-bd_CS"/>
</dbReference>
<dbReference type="SUPFAM" id="SSF56112">
    <property type="entry name" value="Protein kinase-like (PK-like)"/>
    <property type="match status" value="1"/>
</dbReference>
<organism evidence="12 13">
    <name type="scientific">Pelagomonas calceolata</name>
    <dbReference type="NCBI Taxonomy" id="35677"/>
    <lineage>
        <taxon>Eukaryota</taxon>
        <taxon>Sar</taxon>
        <taxon>Stramenopiles</taxon>
        <taxon>Ochrophyta</taxon>
        <taxon>Pelagophyceae</taxon>
        <taxon>Pelagomonadales</taxon>
        <taxon>Pelagomonadaceae</taxon>
        <taxon>Pelagomonas</taxon>
    </lineage>
</organism>
<evidence type="ECO:0000256" key="7">
    <source>
        <dbReference type="ARBA" id="ARBA00022992"/>
    </source>
</evidence>
<dbReference type="InterPro" id="IPR008271">
    <property type="entry name" value="Ser/Thr_kinase_AS"/>
</dbReference>